<dbReference type="InterPro" id="IPR038461">
    <property type="entry name" value="Schlafen_AlbA_2_dom_sf"/>
</dbReference>
<organism evidence="2 3">
    <name type="scientific">Streptomyces coryli</name>
    <dbReference type="NCBI Taxonomy" id="1128680"/>
    <lineage>
        <taxon>Bacteria</taxon>
        <taxon>Bacillati</taxon>
        <taxon>Actinomycetota</taxon>
        <taxon>Actinomycetes</taxon>
        <taxon>Kitasatosporales</taxon>
        <taxon>Streptomycetaceae</taxon>
        <taxon>Streptomyces</taxon>
    </lineage>
</organism>
<dbReference type="PANTHER" id="PTHR30595">
    <property type="entry name" value="GLPR-RELATED TRANSCRIPTIONAL REPRESSOR"/>
    <property type="match status" value="1"/>
</dbReference>
<gene>
    <name evidence="2" type="ORF">G5C51_10780</name>
</gene>
<dbReference type="Pfam" id="PF13749">
    <property type="entry name" value="HATPase_c_4"/>
    <property type="match status" value="1"/>
</dbReference>
<sequence length="456" mass="49095">MTKDLNRVVSGLRAAGGYATDVEVKSAASGLPDSLASTLGAFANLPGGGMVILGLDKRSGFRPVPLTDMQGLRQALAEMADAFSPPIRLTVEDAEVDGSPVLAATVHECERPAKPCRLAASGAAYMRGYECDYQLSELEEQAYPTTRFPPAFDRQPVSGAKIDDLDHELTTAFLQAVRERDPYGLGRFADDAELMVRAGILLPEGTPSVAGLLALGVHPQQFFPRYTIQLAADPHPSDPLGTRARNQITLTGAIPRMLDQALDWARRTFDTTITSEADGVVRDQPEYPLLAFRELIANALVHRDLDQWSAGMAIEVRLRPDRLVISNPGGLYGLSMERLGREAVTSARNARLVAICQHARSPQTGSRVIEALASGIPAVSDVLNDAGLPPAQFIDAGIRFTAVLHKPTPQTASKPLLNATELSVYDFLTAGPHPQQHTHTVTDLQTSLGYAPNIIR</sequence>
<dbReference type="InterPro" id="IPR038475">
    <property type="entry name" value="RecG_C_sf"/>
</dbReference>
<accession>A0A6G4TWM5</accession>
<evidence type="ECO:0000259" key="1">
    <source>
        <dbReference type="Pfam" id="PF04326"/>
    </source>
</evidence>
<feature type="domain" description="Schlafen AlbA-2" evidence="1">
    <location>
        <begin position="21"/>
        <end position="127"/>
    </location>
</feature>
<dbReference type="Pfam" id="PF04326">
    <property type="entry name" value="SLFN_AlbA_2"/>
    <property type="match status" value="1"/>
</dbReference>
<dbReference type="AlphaFoldDB" id="A0A6G4TWM5"/>
<proteinExistence type="predicted"/>
<protein>
    <submittedName>
        <fullName evidence="2">Transcriptional regulator</fullName>
    </submittedName>
</protein>
<dbReference type="InterPro" id="IPR007421">
    <property type="entry name" value="Schlafen_AlbA_2_dom"/>
</dbReference>
<dbReference type="EMBL" id="JAAKZV010000033">
    <property type="protein sequence ID" value="NGN64385.1"/>
    <property type="molecule type" value="Genomic_DNA"/>
</dbReference>
<name>A0A6G4TWM5_9ACTN</name>
<dbReference type="Gene3D" id="3.30.950.30">
    <property type="entry name" value="Schlafen, AAA domain"/>
    <property type="match status" value="1"/>
</dbReference>
<dbReference type="PANTHER" id="PTHR30595:SF6">
    <property type="entry name" value="SCHLAFEN ALBA-2 DOMAIN-CONTAINING PROTEIN"/>
    <property type="match status" value="1"/>
</dbReference>
<dbReference type="Gene3D" id="3.30.565.60">
    <property type="match status" value="1"/>
</dbReference>
<dbReference type="Proteomes" id="UP000481583">
    <property type="component" value="Unassembled WGS sequence"/>
</dbReference>
<evidence type="ECO:0000313" key="2">
    <source>
        <dbReference type="EMBL" id="NGN64385.1"/>
    </source>
</evidence>
<keyword evidence="3" id="KW-1185">Reference proteome</keyword>
<evidence type="ECO:0000313" key="3">
    <source>
        <dbReference type="Proteomes" id="UP000481583"/>
    </source>
</evidence>
<comment type="caution">
    <text evidence="2">The sequence shown here is derived from an EMBL/GenBank/DDBJ whole genome shotgun (WGS) entry which is preliminary data.</text>
</comment>
<reference evidence="2 3" key="1">
    <citation type="submission" date="2020-02" db="EMBL/GenBank/DDBJ databases">
        <title>Whole-genome analyses of novel actinobacteria.</title>
        <authorList>
            <person name="Sahin N."/>
        </authorList>
    </citation>
    <scope>NUCLEOTIDE SEQUENCE [LARGE SCALE GENOMIC DNA]</scope>
    <source>
        <strain evidence="2 3">A7024</strain>
    </source>
</reference>